<dbReference type="Proteomes" id="UP000095286">
    <property type="component" value="Unplaced"/>
</dbReference>
<evidence type="ECO:0000313" key="1">
    <source>
        <dbReference type="Proteomes" id="UP000095286"/>
    </source>
</evidence>
<sequence>MNYYSGTFTSTNFPYNYDNFENQINIISVPNYQTITLTFNTLQIPQNEYTLFVYDGFNRYSPKLLSLTGQETSTTLTISSTSNVISVYFVPVLSDVKYKGWKISWYASSQYTTPDYYESTISQNSWNTDGPFTTTIVPPSSCPASSYTNPTGTLTSTNYPQNYLNNLDCYYQITLPVGQKIILTINDLLTEKGYDFLRVYDGTSTNNAMIGIYQGQLGNLDANTLVSTSNSLLLWFHTDVSNVFRGWSANYATYISSVKYINTTTGSLATSNLPQNYPKNIDYTYVFRVPMYLQINLQIFTFQCDGTTLTIKDGSSKQSLILDTLTGNVVDSNTNPLQYFSTFNYLSFTFNQQKVLRCGMTSFTQPQGLISSPGFDGYYPNSLDCTIKITLPKNKRIAVTMNLFITEQDKDYLKIYDGKDSSSPFIGTYTGDLSSQLSSLSFTSYSNELTLVFHTNYAINAQGWQLHYETIEPINNIIYYANSGSISSNNFPQNYAAYTTEVYTIQNLYGLPITFNVGFLSLASRSSLAFYEDGNLSGSLIAKLTGSVTSPTIITSRSSNVLVYFAVQTNDTSKGFSLSWISQDNDPTCPRKLYQGQFGQLTSPNWPSNYAKNQDCYYYISVTPGKRIEFDLASFNINPVSDHLSFYDGQDTSGTPFITNKGIIYKSDASATIKSSSNVMTVWFHSDSGNTSPGFSGFYSEIESSHIVKIESTRGTLTSRNYPSNYDTYADEHYLLFSPEAKTINVTLNEVSLQSSYTTLSLYDGPSESYPLLRSYSGHVIINQNDALIQSTQNMITVIFKTEYPITDRGFSFNWAS</sequence>
<evidence type="ECO:0000313" key="2">
    <source>
        <dbReference type="WBParaSite" id="RSKR_0001011850.1"/>
    </source>
</evidence>
<name>A0AC35UCW8_9BILA</name>
<reference evidence="2" key="1">
    <citation type="submission" date="2016-11" db="UniProtKB">
        <authorList>
            <consortium name="WormBaseParasite"/>
        </authorList>
    </citation>
    <scope>IDENTIFICATION</scope>
    <source>
        <strain evidence="2">KR3021</strain>
    </source>
</reference>
<organism evidence="1 2">
    <name type="scientific">Rhabditophanes sp. KR3021</name>
    <dbReference type="NCBI Taxonomy" id="114890"/>
    <lineage>
        <taxon>Eukaryota</taxon>
        <taxon>Metazoa</taxon>
        <taxon>Ecdysozoa</taxon>
        <taxon>Nematoda</taxon>
        <taxon>Chromadorea</taxon>
        <taxon>Rhabditida</taxon>
        <taxon>Tylenchina</taxon>
        <taxon>Panagrolaimomorpha</taxon>
        <taxon>Strongyloidoidea</taxon>
        <taxon>Alloionematidae</taxon>
        <taxon>Rhabditophanes</taxon>
    </lineage>
</organism>
<protein>
    <submittedName>
        <fullName evidence="2">CUB domain-containing protein</fullName>
    </submittedName>
</protein>
<accession>A0AC35UCW8</accession>
<proteinExistence type="predicted"/>
<dbReference type="WBParaSite" id="RSKR_0001011850.1">
    <property type="protein sequence ID" value="RSKR_0001011850.1"/>
    <property type="gene ID" value="RSKR_0001011850"/>
</dbReference>